<sequence>MRDKWELQELPPPYQEKTSENGLVLGLHSTGADVEAAPDAVPGRKQWNKGMQFFLSCLSISIGLGNVWRFPTLAYQNGGGAFLIPYFIVLFLIGKPVYFMELAIGQFVGKSHVKVWKCVPGLKGIGVAQLFSTFYVTVSYNYIMALCLFYLFASFQSYLPWSRCDGDWSDTTCVDSFKVVYLTSTMPYVVMVSLLIITCLQDGAFNGIKAFFIPHWEKIWEIEVWFKACEQSFFSLTTAFGHLIMYASYNDFRHQVGRDAFFISIADTMTSILAGCVVFATLGSLAHDLNTDDISQVLKGESDLALAFVTYPEALSRISFVPQLWSVLFFLMLFLLGLGTGVGDVQAVTTVLTDQFPALAKWRSHIAVIFCAICFGTGLILGNAMRLLFDNYGVGQAVFLYAIFEVVGLMWIYGIRNVIRDFEFMLNTKISWFWKITWGFITPVSLIAIFIYGNATEGGASSLPPLGQTIGWIMAAIAIGQVPLWMAITFAKAPGTTVYQKLKATFSPSENYGPRDPMVRSEWNAWKQQQLKAKIGRFAAPSQTPYVISGQVNPTFTPDASG</sequence>
<gene>
    <name evidence="1" type="ORF">HPB49_019122</name>
</gene>
<reference evidence="1" key="1">
    <citation type="submission" date="2020-05" db="EMBL/GenBank/DDBJ databases">
        <title>Large-scale comparative analyses of tick genomes elucidate their genetic diversity and vector capacities.</title>
        <authorList>
            <person name="Jia N."/>
            <person name="Wang J."/>
            <person name="Shi W."/>
            <person name="Du L."/>
            <person name="Sun Y."/>
            <person name="Zhan W."/>
            <person name="Jiang J."/>
            <person name="Wang Q."/>
            <person name="Zhang B."/>
            <person name="Ji P."/>
            <person name="Sakyi L.B."/>
            <person name="Cui X."/>
            <person name="Yuan T."/>
            <person name="Jiang B."/>
            <person name="Yang W."/>
            <person name="Lam T.T.-Y."/>
            <person name="Chang Q."/>
            <person name="Ding S."/>
            <person name="Wang X."/>
            <person name="Zhu J."/>
            <person name="Ruan X."/>
            <person name="Zhao L."/>
            <person name="Wei J."/>
            <person name="Que T."/>
            <person name="Du C."/>
            <person name="Cheng J."/>
            <person name="Dai P."/>
            <person name="Han X."/>
            <person name="Huang E."/>
            <person name="Gao Y."/>
            <person name="Liu J."/>
            <person name="Shao H."/>
            <person name="Ye R."/>
            <person name="Li L."/>
            <person name="Wei W."/>
            <person name="Wang X."/>
            <person name="Wang C."/>
            <person name="Yang T."/>
            <person name="Huo Q."/>
            <person name="Li W."/>
            <person name="Guo W."/>
            <person name="Chen H."/>
            <person name="Zhou L."/>
            <person name="Ni X."/>
            <person name="Tian J."/>
            <person name="Zhou Y."/>
            <person name="Sheng Y."/>
            <person name="Liu T."/>
            <person name="Pan Y."/>
            <person name="Xia L."/>
            <person name="Li J."/>
            <person name="Zhao F."/>
            <person name="Cao W."/>
        </authorList>
    </citation>
    <scope>NUCLEOTIDE SEQUENCE</scope>
    <source>
        <strain evidence="1">Dsil-2018</strain>
    </source>
</reference>
<proteinExistence type="predicted"/>
<evidence type="ECO:0000313" key="2">
    <source>
        <dbReference type="Proteomes" id="UP000821865"/>
    </source>
</evidence>
<accession>A0ACB8CAW7</accession>
<name>A0ACB8CAW7_DERSI</name>
<keyword evidence="2" id="KW-1185">Reference proteome</keyword>
<dbReference type="Proteomes" id="UP000821865">
    <property type="component" value="Chromosome 8"/>
</dbReference>
<organism evidence="1 2">
    <name type="scientific">Dermacentor silvarum</name>
    <name type="common">Tick</name>
    <dbReference type="NCBI Taxonomy" id="543639"/>
    <lineage>
        <taxon>Eukaryota</taxon>
        <taxon>Metazoa</taxon>
        <taxon>Ecdysozoa</taxon>
        <taxon>Arthropoda</taxon>
        <taxon>Chelicerata</taxon>
        <taxon>Arachnida</taxon>
        <taxon>Acari</taxon>
        <taxon>Parasitiformes</taxon>
        <taxon>Ixodida</taxon>
        <taxon>Ixodoidea</taxon>
        <taxon>Ixodidae</taxon>
        <taxon>Rhipicephalinae</taxon>
        <taxon>Dermacentor</taxon>
    </lineage>
</organism>
<dbReference type="EMBL" id="CM023477">
    <property type="protein sequence ID" value="KAH7938019.1"/>
    <property type="molecule type" value="Genomic_DNA"/>
</dbReference>
<evidence type="ECO:0000313" key="1">
    <source>
        <dbReference type="EMBL" id="KAH7938019.1"/>
    </source>
</evidence>
<protein>
    <submittedName>
        <fullName evidence="1">Uncharacterized protein</fullName>
    </submittedName>
</protein>
<comment type="caution">
    <text evidence="1">The sequence shown here is derived from an EMBL/GenBank/DDBJ whole genome shotgun (WGS) entry which is preliminary data.</text>
</comment>